<dbReference type="EMBL" id="FQUL01000004">
    <property type="protein sequence ID" value="SHE39878.1"/>
    <property type="molecule type" value="Genomic_DNA"/>
</dbReference>
<dbReference type="AlphaFoldDB" id="A0A1M4T6D6"/>
<name>A0A1M4T6D6_9ACTN</name>
<protein>
    <submittedName>
        <fullName evidence="1">Uncharacterized protein</fullName>
    </submittedName>
</protein>
<evidence type="ECO:0000313" key="1">
    <source>
        <dbReference type="EMBL" id="SHE39878.1"/>
    </source>
</evidence>
<reference evidence="2" key="1">
    <citation type="submission" date="2016-11" db="EMBL/GenBank/DDBJ databases">
        <authorList>
            <person name="Varghese N."/>
            <person name="Submissions S."/>
        </authorList>
    </citation>
    <scope>NUCLEOTIDE SEQUENCE [LARGE SCALE GENOMIC DNA]</scope>
    <source>
        <strain evidence="2">DSM 19514</strain>
    </source>
</reference>
<sequence>MSSGMIGSIEVDCLGGEGGLVGVGSAGKGITNYGELVLSQGRASELLA</sequence>
<evidence type="ECO:0000313" key="2">
    <source>
        <dbReference type="Proteomes" id="UP000184295"/>
    </source>
</evidence>
<keyword evidence="2" id="KW-1185">Reference proteome</keyword>
<dbReference type="RefSeq" id="WP_178138675.1">
    <property type="nucleotide sequence ID" value="NZ_FQUL01000004.1"/>
</dbReference>
<proteinExistence type="predicted"/>
<organism evidence="1 2">
    <name type="scientific">Ferrithrix thermotolerans DSM 19514</name>
    <dbReference type="NCBI Taxonomy" id="1121881"/>
    <lineage>
        <taxon>Bacteria</taxon>
        <taxon>Bacillati</taxon>
        <taxon>Actinomycetota</taxon>
        <taxon>Acidimicrobiia</taxon>
        <taxon>Acidimicrobiales</taxon>
        <taxon>Acidimicrobiaceae</taxon>
        <taxon>Ferrithrix</taxon>
    </lineage>
</organism>
<dbReference type="Proteomes" id="UP000184295">
    <property type="component" value="Unassembled WGS sequence"/>
</dbReference>
<gene>
    <name evidence="1" type="ORF">SAMN02745225_00514</name>
</gene>
<accession>A0A1M4T6D6</accession>